<dbReference type="EC" id="4.2.1.96" evidence="3"/>
<comment type="catalytic activity">
    <reaction evidence="1">
        <text>(4aS,6R)-4a-hydroxy-L-erythro-5,6,7,8-tetrahydrobiopterin = (6R)-L-erythro-6,7-dihydrobiopterin + H2O</text>
        <dbReference type="Rhea" id="RHEA:11920"/>
        <dbReference type="ChEBI" id="CHEBI:15377"/>
        <dbReference type="ChEBI" id="CHEBI:15642"/>
        <dbReference type="ChEBI" id="CHEBI:43120"/>
        <dbReference type="EC" id="4.2.1.96"/>
    </reaction>
</comment>
<dbReference type="SUPFAM" id="SSF55248">
    <property type="entry name" value="PCD-like"/>
    <property type="match status" value="1"/>
</dbReference>
<dbReference type="NCBIfam" id="NF002017">
    <property type="entry name" value="PRK00823.1-2"/>
    <property type="match status" value="1"/>
</dbReference>
<dbReference type="GO" id="GO:0006729">
    <property type="term" value="P:tetrahydrobiopterin biosynthetic process"/>
    <property type="evidence" value="ECO:0007669"/>
    <property type="project" value="InterPro"/>
</dbReference>
<dbReference type="OrthoDB" id="15077at2"/>
<dbReference type="InterPro" id="IPR001533">
    <property type="entry name" value="Pterin_deHydtase"/>
</dbReference>
<dbReference type="PATRIC" id="fig|1121362.3.peg.453"/>
<evidence type="ECO:0000313" key="7">
    <source>
        <dbReference type="Proteomes" id="UP000011723"/>
    </source>
</evidence>
<dbReference type="HOGENOM" id="CLU_081974_4_0_11"/>
<dbReference type="Gene3D" id="3.30.1360.20">
    <property type="entry name" value="Transcriptional coactivator/pterin dehydratase"/>
    <property type="match status" value="1"/>
</dbReference>
<dbReference type="PANTHER" id="PTHR12599:SF0">
    <property type="entry name" value="PTERIN-4-ALPHA-CARBINOLAMINE DEHYDRATASE"/>
    <property type="match status" value="1"/>
</dbReference>
<dbReference type="Proteomes" id="UP000011723">
    <property type="component" value="Chromosome"/>
</dbReference>
<sequence>MSDPKQKLTPQQIEDAALTGWRQADQTIRAEFDTGDFATGLRLVNLIGESAETANHHPDLTLTYPSVAVTLSSHDVNGLTSRDVDLARTINRHAAELGVEAKEG</sequence>
<accession>M1NJ97</accession>
<evidence type="ECO:0000256" key="4">
    <source>
        <dbReference type="ARBA" id="ARBA00021735"/>
    </source>
</evidence>
<keyword evidence="7" id="KW-1185">Reference proteome</keyword>
<name>M1NJ97_9CORY</name>
<dbReference type="KEGG" id="chn:A605_02270"/>
<dbReference type="CDD" id="cd00488">
    <property type="entry name" value="PCD_DCoH"/>
    <property type="match status" value="1"/>
</dbReference>
<gene>
    <name evidence="6" type="ORF">A605_02270</name>
</gene>
<reference evidence="6 7" key="1">
    <citation type="journal article" date="2012" name="Stand. Genomic Sci.">
        <title>Genome sequence of the halotolerant bacterium Corynebacterium halotolerans type strain YIM 70093(T) (= DSM 44683(T)).</title>
        <authorList>
            <person name="Ruckert C."/>
            <person name="Albersmeier A."/>
            <person name="Al-Dilaimi A."/>
            <person name="Niehaus K."/>
            <person name="Szczepanowski R."/>
            <person name="Kalinowski J."/>
        </authorList>
    </citation>
    <scope>NUCLEOTIDE SEQUENCE [LARGE SCALE GENOMIC DNA]</scope>
    <source>
        <strain evidence="6">YIM 70093</strain>
    </source>
</reference>
<evidence type="ECO:0000256" key="3">
    <source>
        <dbReference type="ARBA" id="ARBA00013252"/>
    </source>
</evidence>
<evidence type="ECO:0000256" key="5">
    <source>
        <dbReference type="ARBA" id="ARBA00023239"/>
    </source>
</evidence>
<protein>
    <recommendedName>
        <fullName evidence="4">Putative pterin-4-alpha-carbinolamine dehydratase</fullName>
        <ecNumber evidence="3">4.2.1.96</ecNumber>
    </recommendedName>
</protein>
<keyword evidence="5" id="KW-0456">Lyase</keyword>
<dbReference type="GO" id="GO:0008124">
    <property type="term" value="F:4-alpha-hydroxytetrahydrobiopterin dehydratase activity"/>
    <property type="evidence" value="ECO:0007669"/>
    <property type="project" value="UniProtKB-EC"/>
</dbReference>
<evidence type="ECO:0000256" key="1">
    <source>
        <dbReference type="ARBA" id="ARBA00001554"/>
    </source>
</evidence>
<dbReference type="AlphaFoldDB" id="M1NJ97"/>
<dbReference type="Pfam" id="PF01329">
    <property type="entry name" value="Pterin_4a"/>
    <property type="match status" value="1"/>
</dbReference>
<dbReference type="eggNOG" id="COG2154">
    <property type="taxonomic scope" value="Bacteria"/>
</dbReference>
<evidence type="ECO:0000313" key="6">
    <source>
        <dbReference type="EMBL" id="AGF71468.1"/>
    </source>
</evidence>
<comment type="similarity">
    <text evidence="2">Belongs to the pterin-4-alpha-carbinolamine dehydratase family.</text>
</comment>
<dbReference type="EMBL" id="CP003697">
    <property type="protein sequence ID" value="AGF71468.1"/>
    <property type="molecule type" value="Genomic_DNA"/>
</dbReference>
<dbReference type="PANTHER" id="PTHR12599">
    <property type="entry name" value="PTERIN-4-ALPHA-CARBINOLAMINE DEHYDRATASE"/>
    <property type="match status" value="1"/>
</dbReference>
<evidence type="ECO:0000256" key="2">
    <source>
        <dbReference type="ARBA" id="ARBA00006472"/>
    </source>
</evidence>
<dbReference type="RefSeq" id="WP_015399891.1">
    <property type="nucleotide sequence ID" value="NC_020302.1"/>
</dbReference>
<dbReference type="STRING" id="1121362.A605_02270"/>
<proteinExistence type="inferred from homology"/>
<dbReference type="InterPro" id="IPR036428">
    <property type="entry name" value="PCD_sf"/>
</dbReference>
<organism evidence="6 7">
    <name type="scientific">Corynebacterium halotolerans YIM 70093 = DSM 44683</name>
    <dbReference type="NCBI Taxonomy" id="1121362"/>
    <lineage>
        <taxon>Bacteria</taxon>
        <taxon>Bacillati</taxon>
        <taxon>Actinomycetota</taxon>
        <taxon>Actinomycetes</taxon>
        <taxon>Mycobacteriales</taxon>
        <taxon>Corynebacteriaceae</taxon>
        <taxon>Corynebacterium</taxon>
    </lineage>
</organism>